<reference evidence="2 3" key="1">
    <citation type="submission" date="2016-04" db="EMBL/GenBank/DDBJ databases">
        <title>Genome sequence of Methanobrevibacter curvatus DSM 11111.</title>
        <authorList>
            <person name="Poehlein A."/>
            <person name="Seedorf H."/>
            <person name="Daniel R."/>
        </authorList>
    </citation>
    <scope>NUCLEOTIDE SEQUENCE [LARGE SCALE GENOMIC DNA]</scope>
    <source>
        <strain evidence="2 3">DSM 11111</strain>
    </source>
</reference>
<keyword evidence="1" id="KW-0472">Membrane</keyword>
<keyword evidence="1" id="KW-0812">Transmembrane</keyword>
<dbReference type="EMBL" id="LWMV01000118">
    <property type="protein sequence ID" value="KZX14120.1"/>
    <property type="molecule type" value="Genomic_DNA"/>
</dbReference>
<dbReference type="AlphaFoldDB" id="A0A166C4H9"/>
<keyword evidence="1" id="KW-1133">Transmembrane helix</keyword>
<organism evidence="2 3">
    <name type="scientific">Methanobrevibacter curvatus</name>
    <dbReference type="NCBI Taxonomy" id="49547"/>
    <lineage>
        <taxon>Archaea</taxon>
        <taxon>Methanobacteriati</taxon>
        <taxon>Methanobacteriota</taxon>
        <taxon>Methanomada group</taxon>
        <taxon>Methanobacteria</taxon>
        <taxon>Methanobacteriales</taxon>
        <taxon>Methanobacteriaceae</taxon>
        <taxon>Methanobrevibacter</taxon>
    </lineage>
</organism>
<name>A0A166C4H9_9EURY</name>
<proteinExistence type="predicted"/>
<evidence type="ECO:0000256" key="1">
    <source>
        <dbReference type="SAM" id="Phobius"/>
    </source>
</evidence>
<comment type="caution">
    <text evidence="2">The sequence shown here is derived from an EMBL/GenBank/DDBJ whole genome shotgun (WGS) entry which is preliminary data.</text>
</comment>
<protein>
    <submittedName>
        <fullName evidence="2">Uncharacterized protein</fullName>
    </submittedName>
</protein>
<evidence type="ECO:0000313" key="2">
    <source>
        <dbReference type="EMBL" id="KZX14120.1"/>
    </source>
</evidence>
<gene>
    <name evidence="2" type="ORF">MBCUR_06340</name>
</gene>
<evidence type="ECO:0000313" key="3">
    <source>
        <dbReference type="Proteomes" id="UP000077245"/>
    </source>
</evidence>
<sequence>MPKFAPLILLLYMLTFSDSLTKMVPSLIFKIVLFSIFSPLILLNSRAVSKLSKVLLIMEILLKSEAATPTL</sequence>
<dbReference type="Proteomes" id="UP000077245">
    <property type="component" value="Unassembled WGS sequence"/>
</dbReference>
<keyword evidence="3" id="KW-1185">Reference proteome</keyword>
<accession>A0A166C4H9</accession>
<feature type="transmembrane region" description="Helical" evidence="1">
    <location>
        <begin position="27"/>
        <end position="43"/>
    </location>
</feature>